<reference evidence="1 2" key="1">
    <citation type="journal article" date="2020" name="ISME J.">
        <title>Comparative genomics reveals insights into cyanobacterial evolution and habitat adaptation.</title>
        <authorList>
            <person name="Chen M.Y."/>
            <person name="Teng W.K."/>
            <person name="Zhao L."/>
            <person name="Hu C.X."/>
            <person name="Zhou Y.K."/>
            <person name="Han B.P."/>
            <person name="Song L.R."/>
            <person name="Shu W.S."/>
        </authorList>
    </citation>
    <scope>NUCLEOTIDE SEQUENCE [LARGE SCALE GENOMIC DNA]</scope>
    <source>
        <strain evidence="1 2">FACHB-196</strain>
    </source>
</reference>
<dbReference type="EMBL" id="JACJST010000052">
    <property type="protein sequence ID" value="MBD2571370.1"/>
    <property type="molecule type" value="Genomic_DNA"/>
</dbReference>
<dbReference type="Proteomes" id="UP000640531">
    <property type="component" value="Unassembled WGS sequence"/>
</dbReference>
<protein>
    <submittedName>
        <fullName evidence="1">Uncharacterized protein</fullName>
    </submittedName>
</protein>
<comment type="caution">
    <text evidence="1">The sequence shown here is derived from an EMBL/GenBank/DDBJ whole genome shotgun (WGS) entry which is preliminary data.</text>
</comment>
<sequence>MKLPEAINPAQVRERRVQKQDLKSFNETIITQNSKISKSLLINPEEFQLKYQTILAKAARGNFPPTNDDPLGLFALANVEYDLARLSDDELEILANNLPIGGGGCDE</sequence>
<dbReference type="RefSeq" id="WP_190721022.1">
    <property type="nucleotide sequence ID" value="NZ_JACJST010000052.1"/>
</dbReference>
<evidence type="ECO:0000313" key="2">
    <source>
        <dbReference type="Proteomes" id="UP000640531"/>
    </source>
</evidence>
<proteinExistence type="predicted"/>
<gene>
    <name evidence="1" type="ORF">H6G59_26525</name>
</gene>
<organism evidence="1 2">
    <name type="scientific">Anabaena lutea FACHB-196</name>
    <dbReference type="NCBI Taxonomy" id="2692881"/>
    <lineage>
        <taxon>Bacteria</taxon>
        <taxon>Bacillati</taxon>
        <taxon>Cyanobacteriota</taxon>
        <taxon>Cyanophyceae</taxon>
        <taxon>Nostocales</taxon>
        <taxon>Nostocaceae</taxon>
        <taxon>Anabaena</taxon>
    </lineage>
</organism>
<name>A0ABR8FMH4_9NOST</name>
<accession>A0ABR8FMH4</accession>
<evidence type="ECO:0000313" key="1">
    <source>
        <dbReference type="EMBL" id="MBD2571370.1"/>
    </source>
</evidence>
<keyword evidence="2" id="KW-1185">Reference proteome</keyword>